<feature type="region of interest" description="Disordered" evidence="1">
    <location>
        <begin position="192"/>
        <end position="251"/>
    </location>
</feature>
<dbReference type="InterPro" id="IPR012863">
    <property type="entry name" value="DUF1636"/>
</dbReference>
<feature type="compositionally biased region" description="Polar residues" evidence="1">
    <location>
        <begin position="242"/>
        <end position="251"/>
    </location>
</feature>
<dbReference type="EMBL" id="JBHLUN010000009">
    <property type="protein sequence ID" value="MFC0409358.1"/>
    <property type="molecule type" value="Genomic_DNA"/>
</dbReference>
<name>A0ABV6JUF8_9PROT</name>
<feature type="region of interest" description="Disordered" evidence="1">
    <location>
        <begin position="1"/>
        <end position="50"/>
    </location>
</feature>
<feature type="compositionally biased region" description="Low complexity" evidence="1">
    <location>
        <begin position="192"/>
        <end position="212"/>
    </location>
</feature>
<dbReference type="Proteomes" id="UP001589865">
    <property type="component" value="Unassembled WGS sequence"/>
</dbReference>
<dbReference type="Pfam" id="PF07845">
    <property type="entry name" value="DUF1636"/>
    <property type="match status" value="1"/>
</dbReference>
<gene>
    <name evidence="2" type="ORF">ACFFGY_13970</name>
</gene>
<comment type="caution">
    <text evidence="2">The sequence shown here is derived from an EMBL/GenBank/DDBJ whole genome shotgun (WGS) entry which is preliminary data.</text>
</comment>
<evidence type="ECO:0000313" key="3">
    <source>
        <dbReference type="Proteomes" id="UP001589865"/>
    </source>
</evidence>
<proteinExistence type="predicted"/>
<evidence type="ECO:0000313" key="2">
    <source>
        <dbReference type="EMBL" id="MFC0409358.1"/>
    </source>
</evidence>
<accession>A0ABV6JUF8</accession>
<sequence>MPEAAFLPPPDMPADAVTSHERALAAGATAPAPGDQGSGRPAPSAPETAVAPAAPVTTLHVCTTCRAGLALGEGEVPEGQKLFDAVAAALAAAPEAPVVLRASTCMANCERGCSAALTAPGKWQYLLAGLDPAMGADLVSYGRAYAATATGTVMPSKRPASLRHAVLGRVPPFTPAGDPAPATRASVIQAPVPQPSVPQASVPQASVSQVPISPAPGLQAPILEASTSPATATRTPIPQATPVPQTSENAS</sequence>
<organism evidence="2 3">
    <name type="scientific">Roseomonas elaeocarpi</name>
    <dbReference type="NCBI Taxonomy" id="907779"/>
    <lineage>
        <taxon>Bacteria</taxon>
        <taxon>Pseudomonadati</taxon>
        <taxon>Pseudomonadota</taxon>
        <taxon>Alphaproteobacteria</taxon>
        <taxon>Acetobacterales</taxon>
        <taxon>Roseomonadaceae</taxon>
        <taxon>Roseomonas</taxon>
    </lineage>
</organism>
<keyword evidence="3" id="KW-1185">Reference proteome</keyword>
<protein>
    <submittedName>
        <fullName evidence="2">DUF1636 family protein</fullName>
    </submittedName>
</protein>
<evidence type="ECO:0000256" key="1">
    <source>
        <dbReference type="SAM" id="MobiDB-lite"/>
    </source>
</evidence>
<reference evidence="2 3" key="1">
    <citation type="submission" date="2024-09" db="EMBL/GenBank/DDBJ databases">
        <authorList>
            <person name="Sun Q."/>
            <person name="Mori K."/>
        </authorList>
    </citation>
    <scope>NUCLEOTIDE SEQUENCE [LARGE SCALE GENOMIC DNA]</scope>
    <source>
        <strain evidence="2 3">TBRC 5777</strain>
    </source>
</reference>
<feature type="compositionally biased region" description="Low complexity" evidence="1">
    <location>
        <begin position="41"/>
        <end position="50"/>
    </location>
</feature>
<feature type="compositionally biased region" description="Low complexity" evidence="1">
    <location>
        <begin position="225"/>
        <end position="236"/>
    </location>
</feature>
<dbReference type="RefSeq" id="WP_377045109.1">
    <property type="nucleotide sequence ID" value="NZ_JBHLUN010000009.1"/>
</dbReference>
<feature type="compositionally biased region" description="Low complexity" evidence="1">
    <location>
        <begin position="24"/>
        <end position="34"/>
    </location>
</feature>